<proteinExistence type="predicted"/>
<dbReference type="EMBL" id="CAKOFQ010006755">
    <property type="protein sequence ID" value="CAH1968710.1"/>
    <property type="molecule type" value="Genomic_DNA"/>
</dbReference>
<comment type="caution">
    <text evidence="1">The sequence shown here is derived from an EMBL/GenBank/DDBJ whole genome shotgun (WGS) entry which is preliminary data.</text>
</comment>
<accession>A0A9P0KCK9</accession>
<gene>
    <name evidence="1" type="ORF">ACAOBT_LOCUS8015</name>
</gene>
<keyword evidence="2" id="KW-1185">Reference proteome</keyword>
<sequence length="57" mass="6644">MIRVFLVKQRVVDSSRRLAKELSPSPLSIRYVRRTLGGESEWWWPPSAPGDFGDTRR</sequence>
<dbReference type="AlphaFoldDB" id="A0A9P0KCK9"/>
<organism evidence="1 2">
    <name type="scientific">Acanthoscelides obtectus</name>
    <name type="common">Bean weevil</name>
    <name type="synonym">Bruchus obtectus</name>
    <dbReference type="NCBI Taxonomy" id="200917"/>
    <lineage>
        <taxon>Eukaryota</taxon>
        <taxon>Metazoa</taxon>
        <taxon>Ecdysozoa</taxon>
        <taxon>Arthropoda</taxon>
        <taxon>Hexapoda</taxon>
        <taxon>Insecta</taxon>
        <taxon>Pterygota</taxon>
        <taxon>Neoptera</taxon>
        <taxon>Endopterygota</taxon>
        <taxon>Coleoptera</taxon>
        <taxon>Polyphaga</taxon>
        <taxon>Cucujiformia</taxon>
        <taxon>Chrysomeloidea</taxon>
        <taxon>Chrysomelidae</taxon>
        <taxon>Bruchinae</taxon>
        <taxon>Bruchini</taxon>
        <taxon>Acanthoscelides</taxon>
    </lineage>
</organism>
<name>A0A9P0KCK9_ACAOB</name>
<protein>
    <submittedName>
        <fullName evidence="1">Uncharacterized protein</fullName>
    </submittedName>
</protein>
<reference evidence="1" key="1">
    <citation type="submission" date="2022-03" db="EMBL/GenBank/DDBJ databases">
        <authorList>
            <person name="Sayadi A."/>
        </authorList>
    </citation>
    <scope>NUCLEOTIDE SEQUENCE</scope>
</reference>
<dbReference type="Proteomes" id="UP001152888">
    <property type="component" value="Unassembled WGS sequence"/>
</dbReference>
<evidence type="ECO:0000313" key="1">
    <source>
        <dbReference type="EMBL" id="CAH1968710.1"/>
    </source>
</evidence>
<evidence type="ECO:0000313" key="2">
    <source>
        <dbReference type="Proteomes" id="UP001152888"/>
    </source>
</evidence>